<accession>A0AAD6HKL7</accession>
<sequence>MEFSACAAIAVIDIALLVAFLITIHGAQYANWQYTASPNTVISIIMTVTETAPLVPITACLGQLKWNLYRTSASVKYMQAIDEASRGSLGSFQILYRVV</sequence>
<reference evidence="1" key="2">
    <citation type="submission" date="2023-01" db="EMBL/GenBank/DDBJ databases">
        <authorList>
            <person name="Petersen C."/>
        </authorList>
    </citation>
    <scope>NUCLEOTIDE SEQUENCE</scope>
    <source>
        <strain evidence="1">IBT 17514</strain>
    </source>
</reference>
<evidence type="ECO:0000313" key="2">
    <source>
        <dbReference type="Proteomes" id="UP001215712"/>
    </source>
</evidence>
<dbReference type="EMBL" id="JAQJAN010000008">
    <property type="protein sequence ID" value="KAJ5724724.1"/>
    <property type="molecule type" value="Genomic_DNA"/>
</dbReference>
<dbReference type="PANTHER" id="PTHR35394">
    <property type="entry name" value="DUF3176 DOMAIN-CONTAINING PROTEIN"/>
    <property type="match status" value="1"/>
</dbReference>
<protein>
    <submittedName>
        <fullName evidence="1">Uncharacterized protein</fullName>
    </submittedName>
</protein>
<evidence type="ECO:0000313" key="1">
    <source>
        <dbReference type="EMBL" id="KAJ5724724.1"/>
    </source>
</evidence>
<name>A0AAD6HKL7_9EURO</name>
<reference evidence="1" key="1">
    <citation type="journal article" date="2023" name="IMA Fungus">
        <title>Comparative genomic study of the Penicillium genus elucidates a diverse pangenome and 15 lateral gene transfer events.</title>
        <authorList>
            <person name="Petersen C."/>
            <person name="Sorensen T."/>
            <person name="Nielsen M.R."/>
            <person name="Sondergaard T.E."/>
            <person name="Sorensen J.L."/>
            <person name="Fitzpatrick D.A."/>
            <person name="Frisvad J.C."/>
            <person name="Nielsen K.L."/>
        </authorList>
    </citation>
    <scope>NUCLEOTIDE SEQUENCE</scope>
    <source>
        <strain evidence="1">IBT 17514</strain>
    </source>
</reference>
<organism evidence="1 2">
    <name type="scientific">Penicillium malachiteum</name>
    <dbReference type="NCBI Taxonomy" id="1324776"/>
    <lineage>
        <taxon>Eukaryota</taxon>
        <taxon>Fungi</taxon>
        <taxon>Dikarya</taxon>
        <taxon>Ascomycota</taxon>
        <taxon>Pezizomycotina</taxon>
        <taxon>Eurotiomycetes</taxon>
        <taxon>Eurotiomycetidae</taxon>
        <taxon>Eurotiales</taxon>
        <taxon>Aspergillaceae</taxon>
        <taxon>Penicillium</taxon>
    </lineage>
</organism>
<keyword evidence="2" id="KW-1185">Reference proteome</keyword>
<gene>
    <name evidence="1" type="ORF">N7493_006452</name>
</gene>
<dbReference type="Proteomes" id="UP001215712">
    <property type="component" value="Unassembled WGS sequence"/>
</dbReference>
<dbReference type="InterPro" id="IPR021514">
    <property type="entry name" value="DUF3176"/>
</dbReference>
<dbReference type="Pfam" id="PF11374">
    <property type="entry name" value="DUF3176"/>
    <property type="match status" value="1"/>
</dbReference>
<comment type="caution">
    <text evidence="1">The sequence shown here is derived from an EMBL/GenBank/DDBJ whole genome shotgun (WGS) entry which is preliminary data.</text>
</comment>
<dbReference type="AlphaFoldDB" id="A0AAD6HKL7"/>
<proteinExistence type="predicted"/>
<dbReference type="PANTHER" id="PTHR35394:SF5">
    <property type="entry name" value="DUF3176 DOMAIN-CONTAINING PROTEIN"/>
    <property type="match status" value="1"/>
</dbReference>